<evidence type="ECO:0000256" key="1">
    <source>
        <dbReference type="ARBA" id="ARBA00004123"/>
    </source>
</evidence>
<dbReference type="FunFam" id="3.30.160.60:FF:001480">
    <property type="entry name" value="Si:cabz01071911.3"/>
    <property type="match status" value="2"/>
</dbReference>
<evidence type="ECO:0000256" key="19">
    <source>
        <dbReference type="SAM" id="MobiDB-lite"/>
    </source>
</evidence>
<feature type="domain" description="C2H2-type" evidence="20">
    <location>
        <begin position="376"/>
        <end position="403"/>
    </location>
</feature>
<keyword evidence="11" id="KW-0805">Transcription regulation</keyword>
<keyword evidence="15" id="KW-0539">Nucleus</keyword>
<keyword evidence="13" id="KW-0472">Membrane</keyword>
<evidence type="ECO:0000256" key="6">
    <source>
        <dbReference type="ARBA" id="ARBA00022723"/>
    </source>
</evidence>
<feature type="region of interest" description="Disordered" evidence="19">
    <location>
        <begin position="188"/>
        <end position="211"/>
    </location>
</feature>
<keyword evidence="9 18" id="KW-0862">Zinc</keyword>
<evidence type="ECO:0000256" key="3">
    <source>
        <dbReference type="ARBA" id="ARBA00006991"/>
    </source>
</evidence>
<evidence type="ECO:0000256" key="12">
    <source>
        <dbReference type="ARBA" id="ARBA00023125"/>
    </source>
</evidence>
<dbReference type="Gene3D" id="3.30.160.60">
    <property type="entry name" value="Classic Zinc Finger"/>
    <property type="match status" value="6"/>
</dbReference>
<dbReference type="SMART" id="SM00868">
    <property type="entry name" value="zf-AD"/>
    <property type="match status" value="1"/>
</dbReference>
<evidence type="ECO:0000256" key="17">
    <source>
        <dbReference type="PROSITE-ProRule" id="PRU00042"/>
    </source>
</evidence>
<evidence type="ECO:0000256" key="4">
    <source>
        <dbReference type="ARBA" id="ARBA00009884"/>
    </source>
</evidence>
<dbReference type="STRING" id="37546.A0A1B0G299"/>
<feature type="domain" description="C2H2-type" evidence="20">
    <location>
        <begin position="236"/>
        <end position="263"/>
    </location>
</feature>
<feature type="binding site" evidence="18">
    <location>
        <position position="75"/>
    </location>
    <ligand>
        <name>Zn(2+)</name>
        <dbReference type="ChEBI" id="CHEBI:29105"/>
    </ligand>
</feature>
<dbReference type="InterPro" id="IPR027482">
    <property type="entry name" value="Sec1-like_dom2"/>
</dbReference>
<keyword evidence="7" id="KW-0677">Repeat</keyword>
<evidence type="ECO:0000259" key="20">
    <source>
        <dbReference type="PROSITE" id="PS50157"/>
    </source>
</evidence>
<keyword evidence="10" id="KW-0653">Protein transport</keyword>
<dbReference type="EMBL" id="CCAG010021866">
    <property type="status" value="NOT_ANNOTATED_CDS"/>
    <property type="molecule type" value="Genomic_DNA"/>
</dbReference>
<keyword evidence="12" id="KW-0238">DNA-binding</keyword>
<dbReference type="EnsemblMetazoa" id="GMOY007429-RA">
    <property type="protein sequence ID" value="GMOY007429-PA"/>
    <property type="gene ID" value="GMOY007429"/>
</dbReference>
<dbReference type="PROSITE" id="PS00028">
    <property type="entry name" value="ZINC_FINGER_C2H2_1"/>
    <property type="match status" value="6"/>
</dbReference>
<dbReference type="PANTHER" id="PTHR11679">
    <property type="entry name" value="VESICLE PROTEIN SORTING-ASSOCIATED"/>
    <property type="match status" value="1"/>
</dbReference>
<dbReference type="Gene3D" id="3.40.1800.20">
    <property type="match status" value="1"/>
</dbReference>
<keyword evidence="6 18" id="KW-0479">Metal-binding</keyword>
<dbReference type="InterPro" id="IPR001619">
    <property type="entry name" value="Sec1-like"/>
</dbReference>
<evidence type="ECO:0000259" key="21">
    <source>
        <dbReference type="PROSITE" id="PS51915"/>
    </source>
</evidence>
<evidence type="ECO:0000313" key="23">
    <source>
        <dbReference type="Proteomes" id="UP000092444"/>
    </source>
</evidence>
<feature type="domain" description="C2H2-type" evidence="20">
    <location>
        <begin position="292"/>
        <end position="319"/>
    </location>
</feature>
<feature type="domain" description="ZAD" evidence="21">
    <location>
        <begin position="20"/>
        <end position="99"/>
    </location>
</feature>
<reference evidence="22" key="1">
    <citation type="submission" date="2020-05" db="UniProtKB">
        <authorList>
            <consortium name="EnsemblMetazoa"/>
        </authorList>
    </citation>
    <scope>IDENTIFICATION</scope>
    <source>
        <strain evidence="22">Yale</strain>
    </source>
</reference>
<dbReference type="InterPro" id="IPR036045">
    <property type="entry name" value="Sec1-like_sf"/>
</dbReference>
<feature type="binding site" evidence="18">
    <location>
        <position position="25"/>
    </location>
    <ligand>
        <name>Zn(2+)</name>
        <dbReference type="ChEBI" id="CHEBI:29105"/>
    </ligand>
</feature>
<dbReference type="GO" id="GO:0012505">
    <property type="term" value="C:endomembrane system"/>
    <property type="evidence" value="ECO:0007669"/>
    <property type="project" value="UniProtKB-SubCell"/>
</dbReference>
<dbReference type="InterPro" id="IPR043127">
    <property type="entry name" value="Sec-1-like_dom3a"/>
</dbReference>
<dbReference type="GO" id="GO:0005634">
    <property type="term" value="C:nucleus"/>
    <property type="evidence" value="ECO:0007669"/>
    <property type="project" value="UniProtKB-SubCell"/>
</dbReference>
<dbReference type="PROSITE" id="PS50157">
    <property type="entry name" value="ZINC_FINGER_C2H2_2"/>
    <property type="match status" value="6"/>
</dbReference>
<evidence type="ECO:0000256" key="2">
    <source>
        <dbReference type="ARBA" id="ARBA00004184"/>
    </source>
</evidence>
<dbReference type="Pfam" id="PF07776">
    <property type="entry name" value="zf-AD"/>
    <property type="match status" value="1"/>
</dbReference>
<dbReference type="Pfam" id="PF00096">
    <property type="entry name" value="zf-C2H2"/>
    <property type="match status" value="4"/>
</dbReference>
<dbReference type="Proteomes" id="UP000092444">
    <property type="component" value="Unassembled WGS sequence"/>
</dbReference>
<dbReference type="Gene3D" id="3.40.50.2060">
    <property type="match status" value="1"/>
</dbReference>
<evidence type="ECO:0000256" key="9">
    <source>
        <dbReference type="ARBA" id="ARBA00022833"/>
    </source>
</evidence>
<evidence type="ECO:0000256" key="7">
    <source>
        <dbReference type="ARBA" id="ARBA00022737"/>
    </source>
</evidence>
<dbReference type="GO" id="GO:0015031">
    <property type="term" value="P:protein transport"/>
    <property type="evidence" value="ECO:0007669"/>
    <property type="project" value="UniProtKB-KW"/>
</dbReference>
<feature type="domain" description="C2H2-type" evidence="20">
    <location>
        <begin position="348"/>
        <end position="375"/>
    </location>
</feature>
<comment type="subcellular location">
    <subcellularLocation>
        <location evidence="2">Endomembrane system</location>
        <topology evidence="2">Peripheral membrane protein</topology>
    </subcellularLocation>
    <subcellularLocation>
        <location evidence="1">Nucleus</location>
    </subcellularLocation>
</comment>
<evidence type="ECO:0000256" key="13">
    <source>
        <dbReference type="ARBA" id="ARBA00023136"/>
    </source>
</evidence>
<evidence type="ECO:0000313" key="22">
    <source>
        <dbReference type="EnsemblMetazoa" id="GMOY007429-PA"/>
    </source>
</evidence>
<dbReference type="InterPro" id="IPR012934">
    <property type="entry name" value="Znf_AD"/>
</dbReference>
<feature type="binding site" evidence="18">
    <location>
        <position position="22"/>
    </location>
    <ligand>
        <name>Zn(2+)</name>
        <dbReference type="ChEBI" id="CHEBI:29105"/>
    </ligand>
</feature>
<dbReference type="Gene3D" id="1.25.40.60">
    <property type="match status" value="1"/>
</dbReference>
<dbReference type="VEuPathDB" id="VectorBase:GMOY007429"/>
<keyword evidence="14" id="KW-0804">Transcription</keyword>
<keyword evidence="8 17" id="KW-0863">Zinc-finger</keyword>
<dbReference type="InterPro" id="IPR043154">
    <property type="entry name" value="Sec-1-like_dom1"/>
</dbReference>
<dbReference type="GO" id="GO:0016192">
    <property type="term" value="P:vesicle-mediated transport"/>
    <property type="evidence" value="ECO:0007669"/>
    <property type="project" value="InterPro"/>
</dbReference>
<dbReference type="SMART" id="SM00355">
    <property type="entry name" value="ZnF_C2H2"/>
    <property type="match status" value="6"/>
</dbReference>
<dbReference type="FunFam" id="3.30.160.60:FF:000328">
    <property type="entry name" value="Zinc finger protein 1079"/>
    <property type="match status" value="1"/>
</dbReference>
<dbReference type="Pfam" id="PF00995">
    <property type="entry name" value="Sec1"/>
    <property type="match status" value="1"/>
</dbReference>
<evidence type="ECO:0000256" key="11">
    <source>
        <dbReference type="ARBA" id="ARBA00023015"/>
    </source>
</evidence>
<dbReference type="Gene3D" id="3.90.830.10">
    <property type="entry name" value="Syntaxin Binding Protein 1, Chain A, domain 2"/>
    <property type="match status" value="1"/>
</dbReference>
<dbReference type="FunFam" id="3.30.160.60:FF:000446">
    <property type="entry name" value="Zinc finger protein"/>
    <property type="match status" value="1"/>
</dbReference>
<accession>A0A1B0G299</accession>
<proteinExistence type="inferred from homology"/>
<dbReference type="Gene3D" id="3.40.50.1910">
    <property type="match status" value="1"/>
</dbReference>
<dbReference type="GO" id="GO:0003677">
    <property type="term" value="F:DNA binding"/>
    <property type="evidence" value="ECO:0007669"/>
    <property type="project" value="UniProtKB-KW"/>
</dbReference>
<evidence type="ECO:0000256" key="10">
    <source>
        <dbReference type="ARBA" id="ARBA00022927"/>
    </source>
</evidence>
<organism evidence="22 23">
    <name type="scientific">Glossina morsitans morsitans</name>
    <name type="common">Savannah tsetse fly</name>
    <dbReference type="NCBI Taxonomy" id="37546"/>
    <lineage>
        <taxon>Eukaryota</taxon>
        <taxon>Metazoa</taxon>
        <taxon>Ecdysozoa</taxon>
        <taxon>Arthropoda</taxon>
        <taxon>Hexapoda</taxon>
        <taxon>Insecta</taxon>
        <taxon>Pterygota</taxon>
        <taxon>Neoptera</taxon>
        <taxon>Endopterygota</taxon>
        <taxon>Diptera</taxon>
        <taxon>Brachycera</taxon>
        <taxon>Muscomorpha</taxon>
        <taxon>Hippoboscoidea</taxon>
        <taxon>Glossinidae</taxon>
        <taxon>Glossina</taxon>
    </lineage>
</organism>
<comment type="similarity">
    <text evidence="3">Belongs to the krueppel C2H2-type zinc-finger protein family.</text>
</comment>
<name>A0A1B0G299_GLOMM</name>
<feature type="domain" description="C2H2-type" evidence="20">
    <location>
        <begin position="320"/>
        <end position="347"/>
    </location>
</feature>
<dbReference type="AlphaFoldDB" id="A0A1B0G299"/>
<sequence length="973" mass="112198">MESCPVVTPCDSCVAKTIDANCRTCTKTVTNYQCLQHVIDDNDTQRKTYGELLKDLLQVDKNLEDRLPQQICKECANLLKHVYKFILKARKRHEEFLQYDIKSEDCSQDMPVHQPALEKMHIKIEPEEIRSEILNVPIKTEPVMTETPYPILMEVSPKTELEAFENRKEQIGSPLKCELRLSDDIKTEECVESGSDTSEPEDDINEDFNSSEMPLPVRCGICDKVHMRTQAGERPFKCDFCEKAFRCLDSLKYHLVTHNDEKPYNCSECDKSYEHKDKLLVHMRIHFADKPFKCEACEKTFRSLHSLKYHLVTHSEEKPYICSQCGKSFKHKDRLGAHVRLHSLEKPFKCDICEKAFKRSSSLKYHLKTHSDEKPYSCSECGKSFKHKDNLDVHMRVHSGLRPYKCNECQKTFNESGPGMKNMLLDRETTSIISMAFSQSDMLQREVYLFERLDSGRSNERMKYLKCIVFIRPTKQNIQLLANELRSPKYGSYYIYFSNIIPRTDIKFLAECDESESVREVKEFYADYLSVNPNLFSLNIPLSMQRLNWLPEALTRSVQGIIGVLLTLRLNPVIRYRAGSSVAQNLAKQIFEQITKDSTLFEFRQQENGAAPPLLLILDRRDDPVTPLLHQWTYQAMVHELLTIRNNRLDLSNVQGIPNDFKELVLSGEQDEFYSKNMYANFGEIGSTIKSLMEEFQRKAKDHKKVESIADMKNFIESYPQFKKMSGTVQKHLCIMGELSNLTNKRNLFEVSELEQEIACKAEHSAQLQRIKKIIADERIAINDAIKLVALYALRYERHANCDTSGLLQIIKMRSAQAHIIPSLIEYAGTHVRQGEVFSLVRITDAVKLTRNLIKGLKGVENVFTQHTPLLKETLEDIFKGRELDPLYPAINSELVPFRRPPQEVVVFIIGGTTYEEALAVHQLNNNGYRVILGGTTIHNSQSFIDEVLAATEGLQFKHTKSMMKYYASPENF</sequence>
<dbReference type="SUPFAM" id="SSF56815">
    <property type="entry name" value="Sec1/munc18-like (SM) proteins"/>
    <property type="match status" value="1"/>
</dbReference>
<feature type="binding site" evidence="18">
    <location>
        <position position="72"/>
    </location>
    <ligand>
        <name>Zn(2+)</name>
        <dbReference type="ChEBI" id="CHEBI:29105"/>
    </ligand>
</feature>
<dbReference type="PhylomeDB" id="A0A1B0G299"/>
<keyword evidence="5" id="KW-0813">Transport</keyword>
<dbReference type="InterPro" id="IPR036236">
    <property type="entry name" value="Znf_C2H2_sf"/>
</dbReference>
<dbReference type="SUPFAM" id="SSF57667">
    <property type="entry name" value="beta-beta-alpha zinc fingers"/>
    <property type="match status" value="4"/>
</dbReference>
<dbReference type="InterPro" id="IPR013087">
    <property type="entry name" value="Znf_C2H2_type"/>
</dbReference>
<dbReference type="FunFam" id="3.90.830.10:FF:000002">
    <property type="entry name" value="Vacuolar protein sorting-associated protein 45"/>
    <property type="match status" value="1"/>
</dbReference>
<dbReference type="GO" id="GO:0031410">
    <property type="term" value="C:cytoplasmic vesicle"/>
    <property type="evidence" value="ECO:0007669"/>
    <property type="project" value="UniProtKB-ARBA"/>
</dbReference>
<dbReference type="GO" id="GO:0008270">
    <property type="term" value="F:zinc ion binding"/>
    <property type="evidence" value="ECO:0007669"/>
    <property type="project" value="UniProtKB-UniRule"/>
</dbReference>
<keyword evidence="23" id="KW-1185">Reference proteome</keyword>
<evidence type="ECO:0000256" key="15">
    <source>
        <dbReference type="ARBA" id="ARBA00023242"/>
    </source>
</evidence>
<evidence type="ECO:0000256" key="16">
    <source>
        <dbReference type="ARBA" id="ARBA00073001"/>
    </source>
</evidence>
<comment type="similarity">
    <text evidence="4">Belongs to the STXBP/unc-18/SEC1 family.</text>
</comment>
<dbReference type="PROSITE" id="PS51915">
    <property type="entry name" value="ZAD"/>
    <property type="match status" value="1"/>
</dbReference>
<dbReference type="FunFam" id="3.30.160.60:FF:000202">
    <property type="entry name" value="Zinc finger protein 574"/>
    <property type="match status" value="1"/>
</dbReference>
<evidence type="ECO:0000256" key="14">
    <source>
        <dbReference type="ARBA" id="ARBA00023163"/>
    </source>
</evidence>
<evidence type="ECO:0000256" key="5">
    <source>
        <dbReference type="ARBA" id="ARBA00022448"/>
    </source>
</evidence>
<dbReference type="SUPFAM" id="SSF57716">
    <property type="entry name" value="Glucocorticoid receptor-like (DNA-binding domain)"/>
    <property type="match status" value="1"/>
</dbReference>
<evidence type="ECO:0000256" key="8">
    <source>
        <dbReference type="ARBA" id="ARBA00022771"/>
    </source>
</evidence>
<dbReference type="FunFam" id="3.30.160.60:FF:000671">
    <property type="entry name" value="Zinc finger protein 26"/>
    <property type="match status" value="1"/>
</dbReference>
<feature type="domain" description="C2H2-type" evidence="20">
    <location>
        <begin position="264"/>
        <end position="291"/>
    </location>
</feature>
<evidence type="ECO:0000256" key="18">
    <source>
        <dbReference type="PROSITE-ProRule" id="PRU01263"/>
    </source>
</evidence>
<protein>
    <recommendedName>
        <fullName evidence="16">Vacuolar protein sorting-associated protein 45</fullName>
    </recommendedName>
</protein>